<dbReference type="InterPro" id="IPR058664">
    <property type="entry name" value="ARB_00930-like_C"/>
</dbReference>
<evidence type="ECO:0000313" key="3">
    <source>
        <dbReference type="Proteomes" id="UP000193144"/>
    </source>
</evidence>
<evidence type="ECO:0000313" key="2">
    <source>
        <dbReference type="EMBL" id="ORY16868.1"/>
    </source>
</evidence>
<organism evidence="2 3">
    <name type="scientific">Clohesyomyces aquaticus</name>
    <dbReference type="NCBI Taxonomy" id="1231657"/>
    <lineage>
        <taxon>Eukaryota</taxon>
        <taxon>Fungi</taxon>
        <taxon>Dikarya</taxon>
        <taxon>Ascomycota</taxon>
        <taxon>Pezizomycotina</taxon>
        <taxon>Dothideomycetes</taxon>
        <taxon>Pleosporomycetidae</taxon>
        <taxon>Pleosporales</taxon>
        <taxon>Lindgomycetaceae</taxon>
        <taxon>Clohesyomyces</taxon>
    </lineage>
</organism>
<feature type="domain" description="Beta-lactamase-like ARB-00930-like C-terminal" evidence="1">
    <location>
        <begin position="75"/>
        <end position="228"/>
    </location>
</feature>
<reference evidence="2 3" key="1">
    <citation type="submission" date="2016-07" db="EMBL/GenBank/DDBJ databases">
        <title>Pervasive Adenine N6-methylation of Active Genes in Fungi.</title>
        <authorList>
            <consortium name="DOE Joint Genome Institute"/>
            <person name="Mondo S.J."/>
            <person name="Dannebaum R.O."/>
            <person name="Kuo R.C."/>
            <person name="Labutti K."/>
            <person name="Haridas S."/>
            <person name="Kuo A."/>
            <person name="Salamov A."/>
            <person name="Ahrendt S.R."/>
            <person name="Lipzen A."/>
            <person name="Sullivan W."/>
            <person name="Andreopoulos W.B."/>
            <person name="Clum A."/>
            <person name="Lindquist E."/>
            <person name="Daum C."/>
            <person name="Ramamoorthy G.K."/>
            <person name="Gryganskyi A."/>
            <person name="Culley D."/>
            <person name="Magnuson J.K."/>
            <person name="James T.Y."/>
            <person name="O'Malley M.A."/>
            <person name="Stajich J.E."/>
            <person name="Spatafora J.W."/>
            <person name="Visel A."/>
            <person name="Grigoriev I.V."/>
        </authorList>
    </citation>
    <scope>NUCLEOTIDE SEQUENCE [LARGE SCALE GENOMIC DNA]</scope>
    <source>
        <strain evidence="2 3">CBS 115471</strain>
    </source>
</reference>
<evidence type="ECO:0000259" key="1">
    <source>
        <dbReference type="Pfam" id="PF26335"/>
    </source>
</evidence>
<keyword evidence="3" id="KW-1185">Reference proteome</keyword>
<dbReference type="EMBL" id="MCFA01000015">
    <property type="protein sequence ID" value="ORY16868.1"/>
    <property type="molecule type" value="Genomic_DNA"/>
</dbReference>
<dbReference type="OrthoDB" id="10250282at2759"/>
<sequence>APPKPPTRIVDLYLKNGGLGAYNTQFALSPDHGLGFVVLTAGQSPSIGPDLRFPTMQLINKMITETMVPAFEAAAQQQAAKNFAGRYGSSGNDSIPMALEVVAGDGGLGLGVRNWTGGQLDLLKSYVAAMQGSTIEDLKEEPSLRLYPVDLRDASQVAFRGVYESYTEGNAFSTSETRPFEGYCAAWGGVSEPQYGNVGLDDFVFTIDQEGKAISVDVRGARRMLLRKG</sequence>
<name>A0A1Y2A324_9PLEO</name>
<comment type="caution">
    <text evidence="2">The sequence shown here is derived from an EMBL/GenBank/DDBJ whole genome shotgun (WGS) entry which is preliminary data.</text>
</comment>
<protein>
    <recommendedName>
        <fullName evidence="1">Beta-lactamase-like ARB-00930-like C-terminal domain-containing protein</fullName>
    </recommendedName>
</protein>
<accession>A0A1Y2A324</accession>
<dbReference type="Proteomes" id="UP000193144">
    <property type="component" value="Unassembled WGS sequence"/>
</dbReference>
<dbReference type="AlphaFoldDB" id="A0A1Y2A324"/>
<feature type="non-terminal residue" evidence="2">
    <location>
        <position position="1"/>
    </location>
</feature>
<proteinExistence type="predicted"/>
<gene>
    <name evidence="2" type="ORF">BCR34DRAFT_73618</name>
</gene>
<dbReference type="Pfam" id="PF26335">
    <property type="entry name" value="ARB_00930_C"/>
    <property type="match status" value="1"/>
</dbReference>
<dbReference type="STRING" id="1231657.A0A1Y2A324"/>